<keyword evidence="2" id="KW-1185">Reference proteome</keyword>
<organism evidence="1 2">
    <name type="scientific">Trichinella patagoniensis</name>
    <dbReference type="NCBI Taxonomy" id="990121"/>
    <lineage>
        <taxon>Eukaryota</taxon>
        <taxon>Metazoa</taxon>
        <taxon>Ecdysozoa</taxon>
        <taxon>Nematoda</taxon>
        <taxon>Enoplea</taxon>
        <taxon>Dorylaimia</taxon>
        <taxon>Trichinellida</taxon>
        <taxon>Trichinellidae</taxon>
        <taxon>Trichinella</taxon>
    </lineage>
</organism>
<dbReference type="AlphaFoldDB" id="A0A0V0ZPK0"/>
<proteinExistence type="predicted"/>
<accession>A0A0V0ZPK0</accession>
<dbReference type="EMBL" id="JYDQ01000120">
    <property type="protein sequence ID" value="KRY14292.1"/>
    <property type="molecule type" value="Genomic_DNA"/>
</dbReference>
<evidence type="ECO:0000313" key="1">
    <source>
        <dbReference type="EMBL" id="KRY14292.1"/>
    </source>
</evidence>
<evidence type="ECO:0000313" key="2">
    <source>
        <dbReference type="Proteomes" id="UP000054783"/>
    </source>
</evidence>
<reference evidence="1 2" key="1">
    <citation type="submission" date="2015-01" db="EMBL/GenBank/DDBJ databases">
        <title>Evolution of Trichinella species and genotypes.</title>
        <authorList>
            <person name="Korhonen P.K."/>
            <person name="Edoardo P."/>
            <person name="Giuseppe L.R."/>
            <person name="Gasser R.B."/>
        </authorList>
    </citation>
    <scope>NUCLEOTIDE SEQUENCE [LARGE SCALE GENOMIC DNA]</scope>
    <source>
        <strain evidence="1">ISS2496</strain>
    </source>
</reference>
<protein>
    <submittedName>
        <fullName evidence="1">Uncharacterized protein</fullName>
    </submittedName>
</protein>
<name>A0A0V0ZPK0_9BILA</name>
<dbReference type="Proteomes" id="UP000054783">
    <property type="component" value="Unassembled WGS sequence"/>
</dbReference>
<sequence>MNSFMIIFVGTKCQKYFIKIIYGYSWPPAETTKGHMLLCASLTEFMLLNSVEGIVSEISKVIQMLFTAAILILISLKICMVQVATCKDDGGRDVDW</sequence>
<gene>
    <name evidence="1" type="ORF">T12_1741</name>
</gene>
<comment type="caution">
    <text evidence="1">The sequence shown here is derived from an EMBL/GenBank/DDBJ whole genome shotgun (WGS) entry which is preliminary data.</text>
</comment>